<feature type="non-terminal residue" evidence="1">
    <location>
        <position position="1"/>
    </location>
</feature>
<dbReference type="Proteomes" id="UP001497444">
    <property type="component" value="Chromosome 13"/>
</dbReference>
<feature type="non-terminal residue" evidence="1">
    <location>
        <position position="64"/>
    </location>
</feature>
<evidence type="ECO:0000313" key="1">
    <source>
        <dbReference type="EMBL" id="CAK9260008.1"/>
    </source>
</evidence>
<evidence type="ECO:0000313" key="2">
    <source>
        <dbReference type="Proteomes" id="UP001497444"/>
    </source>
</evidence>
<accession>A0ABP0W229</accession>
<keyword evidence="2" id="KW-1185">Reference proteome</keyword>
<proteinExistence type="predicted"/>
<sequence>SGDEREECATGSRNSDIWEDSNCMELLQTGTLPISIDPIESKRARKRILNYRWQGQSLYFRDRL</sequence>
<reference evidence="1" key="1">
    <citation type="submission" date="2024-02" db="EMBL/GenBank/DDBJ databases">
        <authorList>
            <consortium name="ELIXIR-Norway"/>
            <consortium name="Elixir Norway"/>
        </authorList>
    </citation>
    <scope>NUCLEOTIDE SEQUENCE</scope>
</reference>
<dbReference type="EMBL" id="OZ020108">
    <property type="protein sequence ID" value="CAK9260008.1"/>
    <property type="molecule type" value="Genomic_DNA"/>
</dbReference>
<organism evidence="1 2">
    <name type="scientific">Sphagnum jensenii</name>
    <dbReference type="NCBI Taxonomy" id="128206"/>
    <lineage>
        <taxon>Eukaryota</taxon>
        <taxon>Viridiplantae</taxon>
        <taxon>Streptophyta</taxon>
        <taxon>Embryophyta</taxon>
        <taxon>Bryophyta</taxon>
        <taxon>Sphagnophytina</taxon>
        <taxon>Sphagnopsida</taxon>
        <taxon>Sphagnales</taxon>
        <taxon>Sphagnaceae</taxon>
        <taxon>Sphagnum</taxon>
    </lineage>
</organism>
<protein>
    <submittedName>
        <fullName evidence="1">Uncharacterized protein</fullName>
    </submittedName>
</protein>
<name>A0ABP0W229_9BRYO</name>
<gene>
    <name evidence="1" type="ORF">CSSPJE1EN1_LOCUS5486</name>
</gene>